<organism evidence="2 3">
    <name type="scientific">Serpentinicella alkaliphila</name>
    <dbReference type="NCBI Taxonomy" id="1734049"/>
    <lineage>
        <taxon>Bacteria</taxon>
        <taxon>Bacillati</taxon>
        <taxon>Bacillota</taxon>
        <taxon>Clostridia</taxon>
        <taxon>Peptostreptococcales</taxon>
        <taxon>Natronincolaceae</taxon>
        <taxon>Serpentinicella</taxon>
    </lineage>
</organism>
<dbReference type="GO" id="GO:0006313">
    <property type="term" value="P:DNA transposition"/>
    <property type="evidence" value="ECO:0007669"/>
    <property type="project" value="InterPro"/>
</dbReference>
<feature type="domain" description="Transposase IS200-like" evidence="1">
    <location>
        <begin position="9"/>
        <end position="123"/>
    </location>
</feature>
<dbReference type="InterPro" id="IPR036515">
    <property type="entry name" value="Transposase_17_sf"/>
</dbReference>
<evidence type="ECO:0000259" key="1">
    <source>
        <dbReference type="SMART" id="SM01321"/>
    </source>
</evidence>
<dbReference type="Pfam" id="PF01797">
    <property type="entry name" value="Y1_Tnp"/>
    <property type="match status" value="1"/>
</dbReference>
<comment type="caution">
    <text evidence="2">The sequence shown here is derived from an EMBL/GenBank/DDBJ whole genome shotgun (WGS) entry which is preliminary data.</text>
</comment>
<dbReference type="InterPro" id="IPR002686">
    <property type="entry name" value="Transposase_17"/>
</dbReference>
<protein>
    <submittedName>
        <fullName evidence="2">REP element-mobilizing transposase RayT</fullName>
    </submittedName>
</protein>
<dbReference type="SMART" id="SM01321">
    <property type="entry name" value="Y1_Tnp"/>
    <property type="match status" value="1"/>
</dbReference>
<proteinExistence type="predicted"/>
<dbReference type="RefSeq" id="WP_165913701.1">
    <property type="nucleotide sequence ID" value="NZ_CP058648.1"/>
</dbReference>
<gene>
    <name evidence="2" type="ORF">EDD79_102322</name>
</gene>
<dbReference type="GO" id="GO:0004803">
    <property type="term" value="F:transposase activity"/>
    <property type="evidence" value="ECO:0007669"/>
    <property type="project" value="InterPro"/>
</dbReference>
<reference evidence="2 3" key="1">
    <citation type="submission" date="2019-03" db="EMBL/GenBank/DDBJ databases">
        <title>Genomic Encyclopedia of Type Strains, Phase IV (KMG-IV): sequencing the most valuable type-strain genomes for metagenomic binning, comparative biology and taxonomic classification.</title>
        <authorList>
            <person name="Goeker M."/>
        </authorList>
    </citation>
    <scope>NUCLEOTIDE SEQUENCE [LARGE SCALE GENOMIC DNA]</scope>
    <source>
        <strain evidence="2 3">DSM 100013</strain>
    </source>
</reference>
<sequence length="256" mass="30448">MPRQNRFPSSTGIYHIMLRGNNKNDIFLCENDMVKFLEILKTKRENKEYSIFAYCLMTNHVHLVLKEDNDTLPGIMKKINVSYAMYFNKKYDKIGHVFQDRYKSINVENEGYLIRLIRYVHNNPVEAGIVKKSWHYNWSSMKSYINKDFSLINGEEILSLFSNNINYAIKQLKTFTIDLEDRGDFLNLLDSQARTKEGRNLVEKYLNEQQKRFCDIQTDKEIRNNLIELLKNKYGLSIRRIAEILNVNRNKVQRVK</sequence>
<accession>A0A4R2THK8</accession>
<dbReference type="GO" id="GO:0003677">
    <property type="term" value="F:DNA binding"/>
    <property type="evidence" value="ECO:0007669"/>
    <property type="project" value="InterPro"/>
</dbReference>
<evidence type="ECO:0000313" key="3">
    <source>
        <dbReference type="Proteomes" id="UP000295504"/>
    </source>
</evidence>
<dbReference type="SUPFAM" id="SSF143422">
    <property type="entry name" value="Transposase IS200-like"/>
    <property type="match status" value="1"/>
</dbReference>
<dbReference type="Proteomes" id="UP000295504">
    <property type="component" value="Unassembled WGS sequence"/>
</dbReference>
<dbReference type="Gene3D" id="3.30.70.1290">
    <property type="entry name" value="Transposase IS200-like"/>
    <property type="match status" value="1"/>
</dbReference>
<evidence type="ECO:0000313" key="2">
    <source>
        <dbReference type="EMBL" id="TCQ01747.1"/>
    </source>
</evidence>
<keyword evidence="3" id="KW-1185">Reference proteome</keyword>
<dbReference type="AlphaFoldDB" id="A0A4R2THK8"/>
<dbReference type="PANTHER" id="PTHR34322">
    <property type="entry name" value="TRANSPOSASE, Y1_TNP DOMAIN-CONTAINING"/>
    <property type="match status" value="1"/>
</dbReference>
<dbReference type="EMBL" id="SLYC01000023">
    <property type="protein sequence ID" value="TCQ01747.1"/>
    <property type="molecule type" value="Genomic_DNA"/>
</dbReference>
<name>A0A4R2THK8_9FIRM</name>
<dbReference type="PANTHER" id="PTHR34322:SF2">
    <property type="entry name" value="TRANSPOSASE IS200-LIKE DOMAIN-CONTAINING PROTEIN"/>
    <property type="match status" value="1"/>
</dbReference>